<protein>
    <submittedName>
        <fullName evidence="2">Uncharacterized protein</fullName>
    </submittedName>
</protein>
<evidence type="ECO:0000256" key="1">
    <source>
        <dbReference type="SAM" id="MobiDB-lite"/>
    </source>
</evidence>
<dbReference type="EMBL" id="FMAE01000089">
    <property type="protein sequence ID" value="SCB53666.1"/>
    <property type="molecule type" value="Genomic_DNA"/>
</dbReference>
<dbReference type="AlphaFoldDB" id="A0A1C3XNN9"/>
<gene>
    <name evidence="2" type="ORF">GA0061099_10892</name>
</gene>
<reference evidence="2 3" key="1">
    <citation type="submission" date="2016-08" db="EMBL/GenBank/DDBJ databases">
        <authorList>
            <person name="Seilhamer J.J."/>
        </authorList>
    </citation>
    <scope>NUCLEOTIDE SEQUENCE [LARGE SCALE GENOMIC DNA]</scope>
    <source>
        <strain evidence="2 3">CCBAU 10071</strain>
    </source>
</reference>
<evidence type="ECO:0000313" key="2">
    <source>
        <dbReference type="EMBL" id="SCB53666.1"/>
    </source>
</evidence>
<feature type="compositionally biased region" description="Basic and acidic residues" evidence="1">
    <location>
        <begin position="1"/>
        <end position="10"/>
    </location>
</feature>
<feature type="non-terminal residue" evidence="2">
    <location>
        <position position="48"/>
    </location>
</feature>
<feature type="compositionally biased region" description="Basic residues" evidence="1">
    <location>
        <begin position="11"/>
        <end position="22"/>
    </location>
</feature>
<proteinExistence type="predicted"/>
<sequence length="48" mass="5116">MSVGDSDLRIRPGRIRSTRAPKPKSFINQVLRAAKKAGHTSGQAAAGR</sequence>
<organism evidence="2 3">
    <name type="scientific">Bradyrhizobium yuanmingense</name>
    <dbReference type="NCBI Taxonomy" id="108015"/>
    <lineage>
        <taxon>Bacteria</taxon>
        <taxon>Pseudomonadati</taxon>
        <taxon>Pseudomonadota</taxon>
        <taxon>Alphaproteobacteria</taxon>
        <taxon>Hyphomicrobiales</taxon>
        <taxon>Nitrobacteraceae</taxon>
        <taxon>Bradyrhizobium</taxon>
    </lineage>
</organism>
<accession>A0A1C3XNN9</accession>
<name>A0A1C3XNN9_9BRAD</name>
<feature type="region of interest" description="Disordered" evidence="1">
    <location>
        <begin position="1"/>
        <end position="23"/>
    </location>
</feature>
<dbReference type="Proteomes" id="UP000183174">
    <property type="component" value="Unassembled WGS sequence"/>
</dbReference>
<evidence type="ECO:0000313" key="3">
    <source>
        <dbReference type="Proteomes" id="UP000183174"/>
    </source>
</evidence>